<keyword evidence="3" id="KW-0934">Plastid</keyword>
<accession>A0A9Y1MWH4</accession>
<dbReference type="GO" id="GO:0005829">
    <property type="term" value="C:cytosol"/>
    <property type="evidence" value="ECO:0007669"/>
    <property type="project" value="TreeGrafter"/>
</dbReference>
<dbReference type="PRINTS" id="PR01727">
    <property type="entry name" value="DNABINDINGHU"/>
</dbReference>
<name>A0A9Y1MWH4_9RHOD</name>
<keyword evidence="1 3" id="KW-0238">DNA-binding</keyword>
<dbReference type="InterPro" id="IPR010992">
    <property type="entry name" value="IHF-like_DNA-bd_dom_sf"/>
</dbReference>
<dbReference type="Gene3D" id="4.10.520.10">
    <property type="entry name" value="IHF-like DNA-binding proteins"/>
    <property type="match status" value="1"/>
</dbReference>
<dbReference type="InterPro" id="IPR000119">
    <property type="entry name" value="Hist_DNA-bd"/>
</dbReference>
<sequence>MNKGELVDIVARKVSITKKEADAIISATLDTIVDTVSIGNKVTLVGFGAFEAKQRKAREGRNPKTGKKMQIPSTRIPSFSVGKIFKEKVSHNSESK</sequence>
<dbReference type="EMBL" id="OP616811">
    <property type="protein sequence ID" value="WDA98785.1"/>
    <property type="molecule type" value="Genomic_DNA"/>
</dbReference>
<dbReference type="CDD" id="cd13831">
    <property type="entry name" value="HU"/>
    <property type="match status" value="1"/>
</dbReference>
<comment type="similarity">
    <text evidence="2">Belongs to the bacterial histone-like protein family.</text>
</comment>
<dbReference type="PROSITE" id="PS00045">
    <property type="entry name" value="HISTONE_LIKE"/>
    <property type="match status" value="1"/>
</dbReference>
<proteinExistence type="inferred from homology"/>
<dbReference type="AlphaFoldDB" id="A0A9Y1MWH4"/>
<evidence type="ECO:0000313" key="3">
    <source>
        <dbReference type="EMBL" id="WDA98785.1"/>
    </source>
</evidence>
<dbReference type="GO" id="GO:0030527">
    <property type="term" value="F:structural constituent of chromatin"/>
    <property type="evidence" value="ECO:0007669"/>
    <property type="project" value="InterPro"/>
</dbReference>
<geneLocation type="plastid" evidence="3"/>
<gene>
    <name evidence="3" type="primary">hupA</name>
    <name evidence="3" type="ORF">SCTW_003</name>
</gene>
<dbReference type="SMART" id="SM00411">
    <property type="entry name" value="BHL"/>
    <property type="match status" value="1"/>
</dbReference>
<evidence type="ECO:0000256" key="1">
    <source>
        <dbReference type="ARBA" id="ARBA00023125"/>
    </source>
</evidence>
<protein>
    <submittedName>
        <fullName evidence="3">DNA-binding protein Hu-like protein</fullName>
    </submittedName>
</protein>
<dbReference type="GO" id="GO:0003677">
    <property type="term" value="F:DNA binding"/>
    <property type="evidence" value="ECO:0007669"/>
    <property type="project" value="UniProtKB-KW"/>
</dbReference>
<dbReference type="InterPro" id="IPR020816">
    <property type="entry name" value="Histone-like_DNA-bd_CS"/>
</dbReference>
<organism evidence="3">
    <name type="scientific">Sciadococcus taiwanensis</name>
    <dbReference type="NCBI Taxonomy" id="3028030"/>
    <lineage>
        <taxon>Eukaryota</taxon>
        <taxon>Rhodophyta</taxon>
        <taxon>Bangiophyceae</taxon>
        <taxon>Cavernulicolales</taxon>
        <taxon>Cavernulicolaceae</taxon>
        <taxon>Sciadococcus</taxon>
    </lineage>
</organism>
<evidence type="ECO:0000256" key="2">
    <source>
        <dbReference type="RuleBase" id="RU003939"/>
    </source>
</evidence>
<dbReference type="PANTHER" id="PTHR33175:SF3">
    <property type="entry name" value="DNA-BINDING PROTEIN HU-BETA"/>
    <property type="match status" value="1"/>
</dbReference>
<reference evidence="3" key="1">
    <citation type="journal article" date="2023" name="J. Phycol.">
        <title>Revised classification of the Cyanidiophyceae based on plastid genome data with descriptions of the Cavernulicolales ord. nov. and Galdieriales ord. nov. (Rhodophyta).</title>
        <authorList>
            <person name="Park S.I."/>
            <person name="Cho C.H."/>
            <person name="Ciniglia C."/>
            <person name="Huang T.Y."/>
            <person name="Liu S.L."/>
            <person name="Bustamante D.E."/>
            <person name="Calderon M.S."/>
            <person name="Mansilla A."/>
            <person name="McDermott T."/>
            <person name="Andersen R.A."/>
            <person name="Yoon H.S."/>
        </authorList>
    </citation>
    <scope>NUCLEOTIDE SEQUENCE</scope>
</reference>
<dbReference type="SUPFAM" id="SSF47729">
    <property type="entry name" value="IHF-like DNA-binding proteins"/>
    <property type="match status" value="1"/>
</dbReference>
<dbReference type="PANTHER" id="PTHR33175">
    <property type="entry name" value="DNA-BINDING PROTEIN HU"/>
    <property type="match status" value="1"/>
</dbReference>
<dbReference type="Pfam" id="PF00216">
    <property type="entry name" value="Bac_DNA_binding"/>
    <property type="match status" value="1"/>
</dbReference>